<reference evidence="2 3" key="1">
    <citation type="submission" date="2016-10" db="EMBL/GenBank/DDBJ databases">
        <authorList>
            <person name="de Groot N.N."/>
        </authorList>
    </citation>
    <scope>NUCLEOTIDE SEQUENCE [LARGE SCALE GENOMIC DNA]</scope>
    <source>
        <strain evidence="2 3">DSM 6059</strain>
    </source>
</reference>
<dbReference type="AlphaFoldDB" id="A0A1I1UJ43"/>
<dbReference type="InterPro" id="IPR021979">
    <property type="entry name" value="DUF3584"/>
</dbReference>
<proteinExistence type="predicted"/>
<gene>
    <name evidence="2" type="ORF">SAMN02745724_05224</name>
</gene>
<keyword evidence="2" id="KW-0269">Exonuclease</keyword>
<keyword evidence="1" id="KW-0175">Coiled coil</keyword>
<accession>A0A1I1UJ43</accession>
<protein>
    <submittedName>
        <fullName evidence="2">DNA repair exonuclease SbcCD ATPase subunit</fullName>
    </submittedName>
</protein>
<dbReference type="InterPro" id="IPR027417">
    <property type="entry name" value="P-loop_NTPase"/>
</dbReference>
<dbReference type="STRING" id="1123010.SAMN02745724_05224"/>
<name>A0A1I1UJ43_9GAMM</name>
<dbReference type="RefSeq" id="WP_091991661.1">
    <property type="nucleotide sequence ID" value="NZ_FOLO01000088.1"/>
</dbReference>
<feature type="coiled-coil region" evidence="1">
    <location>
        <begin position="357"/>
        <end position="391"/>
    </location>
</feature>
<keyword evidence="2" id="KW-0540">Nuclease</keyword>
<feature type="coiled-coil region" evidence="1">
    <location>
        <begin position="828"/>
        <end position="855"/>
    </location>
</feature>
<evidence type="ECO:0000256" key="1">
    <source>
        <dbReference type="SAM" id="Coils"/>
    </source>
</evidence>
<sequence length="1236" mass="142244">MPQQIYSLLRIIIIDSFWQGQVNELKLTGHTQLEGTNGAGKTSLMRLLPLFYGMRPSDIVSKADYDKNFVENYLPNDSSRLVYEYQRPNGQICMVIASSDGRGAHFKFIDSNYDSQYFIAEDKTPYSILEVERFYRSLGCHSSSFIGIDKFRQVIQNLRSGRKVKEIRQLQTRYSFSDQPCAHVDKVINGTIEKNLDFEAVKKMLVAIASDHLARNSVEEKEQINLNKEEITHWLSDIQASRHIQKRADKIGLWQDDFIALDNILVKLQHVHHEIITHQTDLETKQIAQKESKKTNRAKELELVQKLDVIKTQFISDISVIKAQIDADQSAIDLLDSDKIQFDDDDAANYQFHADKAPRIQNQLHEINEKIEAFEGNINKIEQKFEALIQNISLQKITDIAKNEKQSANVQNGSATKLALINEVHQQQLNVLKDQLSEQYLSLKINQEAINKDLTSAKGQLEQVILAPELLADINQNQLLLNDAQDKQNALYQAQSQLQLSCNEIEKQREKQLTKVKQENDYLEGLRKEYTEVERQLVPDKGSLHYFLTHEPQAVNWKENIGRLLSSEQLSRCDLDPQWLGASNSFYGLSLDLQYLSGNDSLYLDEIELREKREAIDVKRQQQIQKIEQLNEHIGQLTKEADKANLKLVQEKQSIKQNELNIEQLKTQQENLTIKKHIAVKTHKETVNTLIQSLEQKYKNNAKKTTEHEESKKAQLNDLNNQKLEKIMVVETDRDSQLTALADDIIKLTEQTKLRIKALKKQKNTDIKILDPDGEVDKCTQQKNALNEALQECIVYEQKAHKYRHFMNERYNKRDQLVEVNQNRSIHKRNLEHQLEDKEVQLQGEINNAKQLNKKLLHKIQYTEELLEQLSDSHHSCEKNAIVALFSQNQPSSQADLCISFCSDWITQFKVIEKRLTENLTGFNDTFRKDHSSSELFESWQKLITENDVHQGAKTLFKYQKPITDLLSSAEQKQKSTYQLVTVNANIINEFYQHIENFGRRIKLIGNQLSNKVTTLAHFEALADINVSTVMKQDELEYWGPLKSFSHVFEQCRDQLRDGIGDIPDDLVYAMRKLSSYLPSDGFVLSHESLFDIEFTITEKGQVKHARNAKQLKKVSSTGLSYLAMLSLFAGLLGMLRGEGRNVTQIILPVDELGELAAENIGLLLDMFNDNHISILSASPSTDRHILSLYDRHYKLKDNKIFHSHIPQSRLDELLALRAKTQADISQVNESAGELN</sequence>
<feature type="coiled-coil region" evidence="1">
    <location>
        <begin position="620"/>
        <end position="675"/>
    </location>
</feature>
<keyword evidence="2" id="KW-0378">Hydrolase</keyword>
<dbReference type="GO" id="GO:0004527">
    <property type="term" value="F:exonuclease activity"/>
    <property type="evidence" value="ECO:0007669"/>
    <property type="project" value="UniProtKB-KW"/>
</dbReference>
<dbReference type="OrthoDB" id="9810371at2"/>
<dbReference type="Proteomes" id="UP000198862">
    <property type="component" value="Unassembled WGS sequence"/>
</dbReference>
<dbReference type="EMBL" id="FOLO01000088">
    <property type="protein sequence ID" value="SFD69648.1"/>
    <property type="molecule type" value="Genomic_DNA"/>
</dbReference>
<organism evidence="2 3">
    <name type="scientific">Pseudoalteromonas denitrificans DSM 6059</name>
    <dbReference type="NCBI Taxonomy" id="1123010"/>
    <lineage>
        <taxon>Bacteria</taxon>
        <taxon>Pseudomonadati</taxon>
        <taxon>Pseudomonadota</taxon>
        <taxon>Gammaproteobacteria</taxon>
        <taxon>Alteromonadales</taxon>
        <taxon>Pseudoalteromonadaceae</taxon>
        <taxon>Pseudoalteromonas</taxon>
    </lineage>
</organism>
<evidence type="ECO:0000313" key="3">
    <source>
        <dbReference type="Proteomes" id="UP000198862"/>
    </source>
</evidence>
<dbReference type="Pfam" id="PF12128">
    <property type="entry name" value="DUF3584"/>
    <property type="match status" value="1"/>
</dbReference>
<evidence type="ECO:0000313" key="2">
    <source>
        <dbReference type="EMBL" id="SFD69648.1"/>
    </source>
</evidence>
<keyword evidence="3" id="KW-1185">Reference proteome</keyword>
<dbReference type="SUPFAM" id="SSF52540">
    <property type="entry name" value="P-loop containing nucleoside triphosphate hydrolases"/>
    <property type="match status" value="1"/>
</dbReference>